<dbReference type="PANTHER" id="PTHR45937">
    <property type="entry name" value="ASPARAGINE SYNTHETASE DOMAIN-CONTAINING PROTEIN 1"/>
    <property type="match status" value="1"/>
</dbReference>
<dbReference type="Pfam" id="PF00733">
    <property type="entry name" value="Asn_synthase"/>
    <property type="match status" value="1"/>
</dbReference>
<evidence type="ECO:0000313" key="7">
    <source>
        <dbReference type="Proteomes" id="UP000193411"/>
    </source>
</evidence>
<dbReference type="GO" id="GO:0006529">
    <property type="term" value="P:asparagine biosynthetic process"/>
    <property type="evidence" value="ECO:0007669"/>
    <property type="project" value="UniProtKB-KW"/>
</dbReference>
<feature type="domain" description="Glutamine amidotransferase type-2" evidence="5">
    <location>
        <begin position="80"/>
        <end position="187"/>
    </location>
</feature>
<comment type="caution">
    <text evidence="6">The sequence shown here is derived from an EMBL/GenBank/DDBJ whole genome shotgun (WGS) entry which is preliminary data.</text>
</comment>
<dbReference type="Proteomes" id="UP000193411">
    <property type="component" value="Unassembled WGS sequence"/>
</dbReference>
<dbReference type="OrthoDB" id="10252281at2759"/>
<gene>
    <name evidence="6" type="ORF">BCR44DRAFT_1442593</name>
</gene>
<protein>
    <submittedName>
        <fullName evidence="6">Asparagine synthase-domain-containing protein</fullName>
    </submittedName>
</protein>
<dbReference type="Gene3D" id="3.40.50.620">
    <property type="entry name" value="HUPs"/>
    <property type="match status" value="1"/>
</dbReference>
<dbReference type="PANTHER" id="PTHR45937:SF1">
    <property type="entry name" value="ASPARAGINE SYNTHETASE DOMAIN-CONTAINING PROTEIN 1"/>
    <property type="match status" value="1"/>
</dbReference>
<dbReference type="InterPro" id="IPR014729">
    <property type="entry name" value="Rossmann-like_a/b/a_fold"/>
</dbReference>
<dbReference type="SUPFAM" id="SSF52402">
    <property type="entry name" value="Adenine nucleotide alpha hydrolases-like"/>
    <property type="match status" value="1"/>
</dbReference>
<keyword evidence="3" id="KW-0315">Glutamine amidotransferase</keyword>
<evidence type="ECO:0000259" key="5">
    <source>
        <dbReference type="Pfam" id="PF13537"/>
    </source>
</evidence>
<keyword evidence="7" id="KW-1185">Reference proteome</keyword>
<evidence type="ECO:0000259" key="4">
    <source>
        <dbReference type="Pfam" id="PF00733"/>
    </source>
</evidence>
<dbReference type="InterPro" id="IPR001962">
    <property type="entry name" value="Asn_synthase"/>
</dbReference>
<evidence type="ECO:0000256" key="1">
    <source>
        <dbReference type="ARBA" id="ARBA00022605"/>
    </source>
</evidence>
<organism evidence="6 7">
    <name type="scientific">Catenaria anguillulae PL171</name>
    <dbReference type="NCBI Taxonomy" id="765915"/>
    <lineage>
        <taxon>Eukaryota</taxon>
        <taxon>Fungi</taxon>
        <taxon>Fungi incertae sedis</taxon>
        <taxon>Blastocladiomycota</taxon>
        <taxon>Blastocladiomycetes</taxon>
        <taxon>Blastocladiales</taxon>
        <taxon>Catenariaceae</taxon>
        <taxon>Catenaria</taxon>
    </lineage>
</organism>
<feature type="domain" description="Asparagine synthetase" evidence="4">
    <location>
        <begin position="290"/>
        <end position="525"/>
    </location>
</feature>
<evidence type="ECO:0000256" key="2">
    <source>
        <dbReference type="ARBA" id="ARBA00022888"/>
    </source>
</evidence>
<dbReference type="Gene3D" id="3.60.20.10">
    <property type="entry name" value="Glutamine Phosphoribosylpyrophosphate, subunit 1, domain 1"/>
    <property type="match status" value="1"/>
</dbReference>
<dbReference type="AlphaFoldDB" id="A0A1Y2HC79"/>
<reference evidence="6 7" key="1">
    <citation type="submission" date="2016-07" db="EMBL/GenBank/DDBJ databases">
        <title>Pervasive Adenine N6-methylation of Active Genes in Fungi.</title>
        <authorList>
            <consortium name="DOE Joint Genome Institute"/>
            <person name="Mondo S.J."/>
            <person name="Dannebaum R.O."/>
            <person name="Kuo R.C."/>
            <person name="Labutti K."/>
            <person name="Haridas S."/>
            <person name="Kuo A."/>
            <person name="Salamov A."/>
            <person name="Ahrendt S.R."/>
            <person name="Lipzen A."/>
            <person name="Sullivan W."/>
            <person name="Andreopoulos W.B."/>
            <person name="Clum A."/>
            <person name="Lindquist E."/>
            <person name="Daum C."/>
            <person name="Ramamoorthy G.K."/>
            <person name="Gryganskyi A."/>
            <person name="Culley D."/>
            <person name="Magnuson J.K."/>
            <person name="James T.Y."/>
            <person name="O'Malley M.A."/>
            <person name="Stajich J.E."/>
            <person name="Spatafora J.W."/>
            <person name="Visel A."/>
            <person name="Grigoriev I.V."/>
        </authorList>
    </citation>
    <scope>NUCLEOTIDE SEQUENCE [LARGE SCALE GENOMIC DNA]</scope>
    <source>
        <strain evidence="6 7">PL171</strain>
    </source>
</reference>
<dbReference type="STRING" id="765915.A0A1Y2HC79"/>
<evidence type="ECO:0000313" key="6">
    <source>
        <dbReference type="EMBL" id="ORZ31293.1"/>
    </source>
</evidence>
<dbReference type="GO" id="GO:0004066">
    <property type="term" value="F:asparagine synthase (glutamine-hydrolyzing) activity"/>
    <property type="evidence" value="ECO:0007669"/>
    <property type="project" value="InterPro"/>
</dbReference>
<accession>A0A1Y2HC79</accession>
<dbReference type="Pfam" id="PF13537">
    <property type="entry name" value="GATase_7"/>
    <property type="match status" value="1"/>
</dbReference>
<dbReference type="CDD" id="cd01991">
    <property type="entry name" value="Asn_synthase_B_C"/>
    <property type="match status" value="1"/>
</dbReference>
<name>A0A1Y2HC79_9FUNG</name>
<dbReference type="SUPFAM" id="SSF56235">
    <property type="entry name" value="N-terminal nucleophile aminohydrolases (Ntn hydrolases)"/>
    <property type="match status" value="1"/>
</dbReference>
<dbReference type="InterPro" id="IPR029055">
    <property type="entry name" value="Ntn_hydrolases_N"/>
</dbReference>
<keyword evidence="1" id="KW-0028">Amino-acid biosynthesis</keyword>
<dbReference type="InterPro" id="IPR017932">
    <property type="entry name" value="GATase_2_dom"/>
</dbReference>
<evidence type="ECO:0000256" key="3">
    <source>
        <dbReference type="ARBA" id="ARBA00022962"/>
    </source>
</evidence>
<sequence length="580" mass="62859">MCGISVTILNDQPPVFPPPVSADTMTGPAFESDGPIVPHLLPRRGPDHMALHSMPIKGCASRTIHLAASVLHLRGSSICRQPVLLAGTTSALCWNGQVYHGLGVNGDLQHLNDTALVAGRLEQLEAEITASKHAFALALRDMFEEIEAEFAFAFYHSGFRTLYFGRDVFGRRSLLIRSSESSFSLASVDLTGNCQELDADGLYYVDAATASFAAPDSLTRIPWRTSLTTVNLAPTPSLPPPADPALFPPLTSIPSDQQQAIETLYGHLSESVRVRVLAHPPDSPNTDPPAPIAILFSGGLDCSILAALAHTHLPPEVPIDLINVAFANPRALSAKQSKSHQVVDPYLVPDRITARARLSELEAVYPMRHWRLLECNVPYARVEAERAHILRVMKPTNTVMDLSIALALWFAARQEGLDPATPRAKIVLSGLGADEQCGGYSRHRGAFDNVLKADPANVEGAWAALARELQVDVARIATRNLGRDDRIISDHGREVRLPFLDARVVGYLSTLPVHFKCDPRYAKGVGDKVILRVLAKYKLGLHSAAEEEKRAIQFGARSAKLEVGTGKDTGGMVVGRASIE</sequence>
<dbReference type="EMBL" id="MCFL01000062">
    <property type="protein sequence ID" value="ORZ31293.1"/>
    <property type="molecule type" value="Genomic_DNA"/>
</dbReference>
<keyword evidence="2" id="KW-0061">Asparagine biosynthesis</keyword>
<proteinExistence type="predicted"/>
<dbReference type="InterPro" id="IPR051857">
    <property type="entry name" value="Asn_synthetase_domain"/>
</dbReference>